<dbReference type="InterPro" id="IPR007110">
    <property type="entry name" value="Ig-like_dom"/>
</dbReference>
<keyword evidence="10" id="KW-0393">Immunoglobulin domain</keyword>
<keyword evidence="2" id="KW-1003">Cell membrane</keyword>
<dbReference type="Ensembl" id="ENSOABT00000075380.1">
    <property type="protein sequence ID" value="ENSOABP00000071619.1"/>
    <property type="gene ID" value="ENSOABG00000035160.1"/>
</dbReference>
<dbReference type="InterPro" id="IPR003599">
    <property type="entry name" value="Ig_sub"/>
</dbReference>
<name>A0AAZ1XVG4_OREAU</name>
<dbReference type="InterPro" id="IPR013106">
    <property type="entry name" value="Ig_V-set"/>
</dbReference>
<dbReference type="GO" id="GO:0007166">
    <property type="term" value="P:cell surface receptor signaling pathway"/>
    <property type="evidence" value="ECO:0007669"/>
    <property type="project" value="TreeGrafter"/>
</dbReference>
<feature type="domain" description="Ig-like" evidence="13">
    <location>
        <begin position="34"/>
        <end position="135"/>
    </location>
</feature>
<dbReference type="GO" id="GO:0042102">
    <property type="term" value="P:positive regulation of T cell proliferation"/>
    <property type="evidence" value="ECO:0007669"/>
    <property type="project" value="TreeGrafter"/>
</dbReference>
<dbReference type="SUPFAM" id="SSF48726">
    <property type="entry name" value="Immunoglobulin"/>
    <property type="match status" value="1"/>
</dbReference>
<keyword evidence="9" id="KW-0325">Glycoprotein</keyword>
<evidence type="ECO:0000256" key="1">
    <source>
        <dbReference type="ARBA" id="ARBA00004251"/>
    </source>
</evidence>
<evidence type="ECO:0000313" key="15">
    <source>
        <dbReference type="Proteomes" id="UP000472276"/>
    </source>
</evidence>
<evidence type="ECO:0000256" key="10">
    <source>
        <dbReference type="ARBA" id="ARBA00023319"/>
    </source>
</evidence>
<evidence type="ECO:0000256" key="2">
    <source>
        <dbReference type="ARBA" id="ARBA00022475"/>
    </source>
</evidence>
<keyword evidence="4 12" id="KW-0732">Signal</keyword>
<keyword evidence="6 11" id="KW-0472">Membrane</keyword>
<dbReference type="Proteomes" id="UP000472276">
    <property type="component" value="Unassembled WGS sequence"/>
</dbReference>
<dbReference type="InterPro" id="IPR013783">
    <property type="entry name" value="Ig-like_fold"/>
</dbReference>
<keyword evidence="8" id="KW-0675">Receptor</keyword>
<dbReference type="GO" id="GO:0042130">
    <property type="term" value="P:negative regulation of T cell proliferation"/>
    <property type="evidence" value="ECO:0007669"/>
    <property type="project" value="TreeGrafter"/>
</dbReference>
<feature type="chain" id="PRO_5044188722" description="Ig-like domain-containing protein" evidence="12">
    <location>
        <begin position="29"/>
        <end position="202"/>
    </location>
</feature>
<dbReference type="GO" id="GO:0071222">
    <property type="term" value="P:cellular response to lipopolysaccharide"/>
    <property type="evidence" value="ECO:0007669"/>
    <property type="project" value="TreeGrafter"/>
</dbReference>
<evidence type="ECO:0000313" key="14">
    <source>
        <dbReference type="Ensembl" id="ENSOABP00000071619.1"/>
    </source>
</evidence>
<dbReference type="InterPro" id="IPR051713">
    <property type="entry name" value="T-cell_Activation_Regulation"/>
</dbReference>
<dbReference type="PANTHER" id="PTHR25466">
    <property type="entry name" value="T-LYMPHOCYTE ACTIVATION ANTIGEN"/>
    <property type="match status" value="1"/>
</dbReference>
<evidence type="ECO:0000256" key="9">
    <source>
        <dbReference type="ARBA" id="ARBA00023180"/>
    </source>
</evidence>
<dbReference type="Pfam" id="PF07686">
    <property type="entry name" value="V-set"/>
    <property type="match status" value="1"/>
</dbReference>
<feature type="signal peptide" evidence="12">
    <location>
        <begin position="1"/>
        <end position="28"/>
    </location>
</feature>
<sequence>QFLIWAASWLWQKKLLVLMLGISSHASGVEVFVGEESVLLPCQVPANVSRSSTAVVWDRDEFKIPTVHMRLQTGDDLKNQNQRYFRRTIMSDKALQTGDLSLTLRNPTVSDSGNYTCIVRKYGQDEKRTETSDPSEFIKLYFVTFRLLMFVLISEPPPGDLKLSRHLKALLGVVIGLILLSAAVFGFYKYHRYKRKKRGEGK</sequence>
<comment type="subcellular location">
    <subcellularLocation>
        <location evidence="1">Cell membrane</location>
        <topology evidence="1">Single-pass type I membrane protein</topology>
    </subcellularLocation>
</comment>
<dbReference type="GO" id="GO:0009897">
    <property type="term" value="C:external side of plasma membrane"/>
    <property type="evidence" value="ECO:0007669"/>
    <property type="project" value="TreeGrafter"/>
</dbReference>
<dbReference type="GO" id="GO:0031295">
    <property type="term" value="P:T cell costimulation"/>
    <property type="evidence" value="ECO:0007669"/>
    <property type="project" value="TreeGrafter"/>
</dbReference>
<dbReference type="InterPro" id="IPR036179">
    <property type="entry name" value="Ig-like_dom_sf"/>
</dbReference>
<dbReference type="Gene3D" id="2.60.40.10">
    <property type="entry name" value="Immunoglobulins"/>
    <property type="match status" value="1"/>
</dbReference>
<reference evidence="14" key="2">
    <citation type="submission" date="2025-08" db="UniProtKB">
        <authorList>
            <consortium name="Ensembl"/>
        </authorList>
    </citation>
    <scope>IDENTIFICATION</scope>
</reference>
<feature type="transmembrane region" description="Helical" evidence="11">
    <location>
        <begin position="166"/>
        <end position="188"/>
    </location>
</feature>
<dbReference type="AlphaFoldDB" id="A0AAZ1XVG4"/>
<dbReference type="SMART" id="SM00409">
    <property type="entry name" value="IG"/>
    <property type="match status" value="1"/>
</dbReference>
<evidence type="ECO:0000256" key="6">
    <source>
        <dbReference type="ARBA" id="ARBA00023136"/>
    </source>
</evidence>
<feature type="transmembrane region" description="Helical" evidence="11">
    <location>
        <begin position="137"/>
        <end position="154"/>
    </location>
</feature>
<proteinExistence type="predicted"/>
<evidence type="ECO:0000256" key="5">
    <source>
        <dbReference type="ARBA" id="ARBA00022989"/>
    </source>
</evidence>
<evidence type="ECO:0000256" key="7">
    <source>
        <dbReference type="ARBA" id="ARBA00023157"/>
    </source>
</evidence>
<keyword evidence="5 11" id="KW-1133">Transmembrane helix</keyword>
<evidence type="ECO:0000259" key="13">
    <source>
        <dbReference type="PROSITE" id="PS50835"/>
    </source>
</evidence>
<reference evidence="15" key="1">
    <citation type="submission" date="2020-03" db="EMBL/GenBank/DDBJ databases">
        <title>Evolution of repeat sequences and sex chromosomes of tilapia species revealed by chromosome-level genomes.</title>
        <authorList>
            <person name="Xu L."/>
            <person name="Tao W."/>
            <person name="Wang D."/>
            <person name="Zhou Q."/>
        </authorList>
    </citation>
    <scope>NUCLEOTIDE SEQUENCE [LARGE SCALE GENOMIC DNA]</scope>
    <source>
        <strain evidence="15">Israel</strain>
    </source>
</reference>
<accession>A0AAZ1XVG4</accession>
<protein>
    <recommendedName>
        <fullName evidence="13">Ig-like domain-containing protein</fullName>
    </recommendedName>
</protein>
<keyword evidence="3 11" id="KW-0812">Transmembrane</keyword>
<evidence type="ECO:0000256" key="12">
    <source>
        <dbReference type="SAM" id="SignalP"/>
    </source>
</evidence>
<dbReference type="PROSITE" id="PS50835">
    <property type="entry name" value="IG_LIKE"/>
    <property type="match status" value="1"/>
</dbReference>
<dbReference type="GO" id="GO:0006955">
    <property type="term" value="P:immune response"/>
    <property type="evidence" value="ECO:0007669"/>
    <property type="project" value="TreeGrafter"/>
</dbReference>
<organism evidence="14 15">
    <name type="scientific">Oreochromis aureus</name>
    <name type="common">Israeli tilapia</name>
    <name type="synonym">Chromis aureus</name>
    <dbReference type="NCBI Taxonomy" id="47969"/>
    <lineage>
        <taxon>Eukaryota</taxon>
        <taxon>Metazoa</taxon>
        <taxon>Chordata</taxon>
        <taxon>Craniata</taxon>
        <taxon>Vertebrata</taxon>
        <taxon>Euteleostomi</taxon>
        <taxon>Actinopterygii</taxon>
        <taxon>Neopterygii</taxon>
        <taxon>Teleostei</taxon>
        <taxon>Neoteleostei</taxon>
        <taxon>Acanthomorphata</taxon>
        <taxon>Ovalentaria</taxon>
        <taxon>Cichlomorphae</taxon>
        <taxon>Cichliformes</taxon>
        <taxon>Cichlidae</taxon>
        <taxon>African cichlids</taxon>
        <taxon>Pseudocrenilabrinae</taxon>
        <taxon>Oreochromini</taxon>
        <taxon>Oreochromis</taxon>
    </lineage>
</organism>
<dbReference type="PANTHER" id="PTHR25466:SF9">
    <property type="entry name" value="FIBRONECTIN TYPE-III DOMAIN-CONTAINING PROTEIN"/>
    <property type="match status" value="1"/>
</dbReference>
<keyword evidence="7" id="KW-1015">Disulfide bond</keyword>
<evidence type="ECO:0000256" key="8">
    <source>
        <dbReference type="ARBA" id="ARBA00023170"/>
    </source>
</evidence>
<keyword evidence="15" id="KW-1185">Reference proteome</keyword>
<evidence type="ECO:0000256" key="4">
    <source>
        <dbReference type="ARBA" id="ARBA00022729"/>
    </source>
</evidence>
<evidence type="ECO:0000256" key="3">
    <source>
        <dbReference type="ARBA" id="ARBA00022692"/>
    </source>
</evidence>
<evidence type="ECO:0000256" key="11">
    <source>
        <dbReference type="SAM" id="Phobius"/>
    </source>
</evidence>
<reference evidence="14" key="3">
    <citation type="submission" date="2025-09" db="UniProtKB">
        <authorList>
            <consortium name="Ensembl"/>
        </authorList>
    </citation>
    <scope>IDENTIFICATION</scope>
</reference>